<dbReference type="EMBL" id="PZKG01000030">
    <property type="protein sequence ID" value="PTE22072.1"/>
    <property type="molecule type" value="Genomic_DNA"/>
</dbReference>
<evidence type="ECO:0000313" key="1">
    <source>
        <dbReference type="EMBL" id="PTE22072.1"/>
    </source>
</evidence>
<sequence>MSTRPAGPCGGPGPGSCCWPWRSRLSEWGVVATVKAPQPQLLAFVAHHLELGAARIWLCFDDPADPAAEALERLPRVTVLRCTLPYWRETCGRRPEKHQNRQSRNAQHIYAATDLPWLAHLDVDEFLLPDRPIAALLAAAPPDQPMLRAAPWEALHEPGEPDDIFTARQFRAALPGTSDQAARDVAFGRYAPLLPEGVLSHAAGKCLFRTGLAGFEPRLHGAFRFGARVVGVPFQPGLALLHFHAQDPLAWRERLDFRLARGAYQYNPALQAHLLAADDAGRAAFYSRVQSPDPSIRAQLAGLGLLRSETLKLREAIARMETTCI</sequence>
<evidence type="ECO:0008006" key="3">
    <source>
        <dbReference type="Google" id="ProtNLM"/>
    </source>
</evidence>
<proteinExistence type="predicted"/>
<keyword evidence="2" id="KW-1185">Reference proteome</keyword>
<accession>A0A2T4JVX0</accession>
<protein>
    <recommendedName>
        <fullName evidence="3">Glycosyl transferase family 2</fullName>
    </recommendedName>
</protein>
<name>A0A2T4JVX0_9RHOB</name>
<organism evidence="1 2">
    <name type="scientific">Cereibacter changlensis JA139</name>
    <dbReference type="NCBI Taxonomy" id="1188249"/>
    <lineage>
        <taxon>Bacteria</taxon>
        <taxon>Pseudomonadati</taxon>
        <taxon>Pseudomonadota</taxon>
        <taxon>Alphaproteobacteria</taxon>
        <taxon>Rhodobacterales</taxon>
        <taxon>Paracoccaceae</taxon>
        <taxon>Cereibacter</taxon>
    </lineage>
</organism>
<comment type="caution">
    <text evidence="1">The sequence shown here is derived from an EMBL/GenBank/DDBJ whole genome shotgun (WGS) entry which is preliminary data.</text>
</comment>
<reference evidence="1 2" key="1">
    <citation type="submission" date="2018-03" db="EMBL/GenBank/DDBJ databases">
        <title>Cereibacter changlensis.</title>
        <authorList>
            <person name="Meyer T.E."/>
            <person name="Miller S."/>
            <person name="Lodha T."/>
            <person name="Gandham S."/>
            <person name="Chintalapati S."/>
            <person name="Chintalapati V.R."/>
        </authorList>
    </citation>
    <scope>NUCLEOTIDE SEQUENCE [LARGE SCALE GENOMIC DNA]</scope>
    <source>
        <strain evidence="1 2">JA139</strain>
    </source>
</reference>
<gene>
    <name evidence="1" type="ORF">C5F48_08970</name>
</gene>
<dbReference type="OrthoDB" id="7203640at2"/>
<dbReference type="Proteomes" id="UP000241010">
    <property type="component" value="Unassembled WGS sequence"/>
</dbReference>
<dbReference type="Pfam" id="PF13704">
    <property type="entry name" value="Glyco_tranf_2_4"/>
    <property type="match status" value="1"/>
</dbReference>
<evidence type="ECO:0000313" key="2">
    <source>
        <dbReference type="Proteomes" id="UP000241010"/>
    </source>
</evidence>
<dbReference type="AlphaFoldDB" id="A0A2T4JVX0"/>